<sequence length="176" mass="19698">MHIWREALDVSHILVISLDRDTQARLDAGEYVFPEDAESHEHSIVCPYTGGCGGWIGGQQPHEVDGKSASCGPEDCICDDGQPSCLGEDGGEHPPWYDQEDFEFHGVMHTWRHGHGWTVPYDGCIVRYNSSYDLPYEYDELPLGEHEVDAEWDDTGCTLVLVPEAAKQTRVLNPQV</sequence>
<dbReference type="EMBL" id="CSWP01000009">
    <property type="protein sequence ID" value="CPV66788.1"/>
    <property type="molecule type" value="Genomic_DNA"/>
</dbReference>
<name>A0A0U0ZR90_9MYCO</name>
<evidence type="ECO:0000313" key="2">
    <source>
        <dbReference type="Proteomes" id="UP000045782"/>
    </source>
</evidence>
<protein>
    <submittedName>
        <fullName evidence="1">Uncharacterized protein</fullName>
    </submittedName>
</protein>
<proteinExistence type="predicted"/>
<organism evidence="1 2">
    <name type="scientific">Mycobacteroides abscessus</name>
    <dbReference type="NCBI Taxonomy" id="36809"/>
    <lineage>
        <taxon>Bacteria</taxon>
        <taxon>Bacillati</taxon>
        <taxon>Actinomycetota</taxon>
        <taxon>Actinomycetes</taxon>
        <taxon>Mycobacteriales</taxon>
        <taxon>Mycobacteriaceae</taxon>
        <taxon>Mycobacteroides</taxon>
    </lineage>
</organism>
<reference evidence="1 2" key="1">
    <citation type="submission" date="2015-03" db="EMBL/GenBank/DDBJ databases">
        <authorList>
            <person name="Murphy D."/>
        </authorList>
    </citation>
    <scope>NUCLEOTIDE SEQUENCE [LARGE SCALE GENOMIC DNA]</scope>
    <source>
        <strain evidence="1 2">PAP088</strain>
    </source>
</reference>
<accession>A0A0U0ZR90</accession>
<evidence type="ECO:0000313" key="1">
    <source>
        <dbReference type="EMBL" id="CPV66788.1"/>
    </source>
</evidence>
<dbReference type="Proteomes" id="UP000045782">
    <property type="component" value="Unassembled WGS sequence"/>
</dbReference>
<gene>
    <name evidence="1" type="ORF">ERS075579_04077</name>
</gene>
<dbReference type="AlphaFoldDB" id="A0A0U0ZR90"/>